<keyword evidence="3" id="KW-1185">Reference proteome</keyword>
<dbReference type="HOGENOM" id="CLU_2976294_0_0_0"/>
<organism evidence="2 3">
    <name type="scientific">Rhodopirellula baltica (strain DSM 10527 / NCIMB 13988 / SH1)</name>
    <dbReference type="NCBI Taxonomy" id="243090"/>
    <lineage>
        <taxon>Bacteria</taxon>
        <taxon>Pseudomonadati</taxon>
        <taxon>Planctomycetota</taxon>
        <taxon>Planctomycetia</taxon>
        <taxon>Pirellulales</taxon>
        <taxon>Pirellulaceae</taxon>
        <taxon>Rhodopirellula</taxon>
    </lineage>
</organism>
<protein>
    <submittedName>
        <fullName evidence="2">Uncharacterized protein</fullName>
    </submittedName>
</protein>
<dbReference type="InParanoid" id="Q7UGC8"/>
<evidence type="ECO:0000313" key="3">
    <source>
        <dbReference type="Proteomes" id="UP000001025"/>
    </source>
</evidence>
<feature type="compositionally biased region" description="Basic residues" evidence="1">
    <location>
        <begin position="9"/>
        <end position="18"/>
    </location>
</feature>
<evidence type="ECO:0000256" key="1">
    <source>
        <dbReference type="SAM" id="MobiDB-lite"/>
    </source>
</evidence>
<dbReference type="KEGG" id="rba:RB5298"/>
<dbReference type="Proteomes" id="UP000001025">
    <property type="component" value="Chromosome"/>
</dbReference>
<dbReference type="EnsemblBacteria" id="CAD78401">
    <property type="protein sequence ID" value="CAD78401"/>
    <property type="gene ID" value="RB5298"/>
</dbReference>
<feature type="region of interest" description="Disordered" evidence="1">
    <location>
        <begin position="1"/>
        <end position="58"/>
    </location>
</feature>
<sequence>MRQQASKATKNRCTRIQRNRGGQTFANSEECKHQRSGLDTKRIEPKERVTPLATSKRY</sequence>
<evidence type="ECO:0000313" key="2">
    <source>
        <dbReference type="EMBL" id="CAD78401.1"/>
    </source>
</evidence>
<name>Q7UGC8_RHOBA</name>
<dbReference type="STRING" id="243090.RB5298"/>
<reference evidence="2 3" key="1">
    <citation type="journal article" date="2003" name="Proc. Natl. Acad. Sci. U.S.A.">
        <title>Complete genome sequence of the marine planctomycete Pirellula sp. strain 1.</title>
        <authorList>
            <person name="Gloeckner F.O."/>
            <person name="Kube M."/>
            <person name="Bauer M."/>
            <person name="Teeling H."/>
            <person name="Lombardot T."/>
            <person name="Ludwig W."/>
            <person name="Gade D."/>
            <person name="Beck A."/>
            <person name="Borzym K."/>
            <person name="Heitmann K."/>
            <person name="Rabus R."/>
            <person name="Schlesner H."/>
            <person name="Amann R."/>
            <person name="Reinhardt R."/>
        </authorList>
    </citation>
    <scope>NUCLEOTIDE SEQUENCE [LARGE SCALE GENOMIC DNA]</scope>
    <source>
        <strain evidence="3">DSM 10527 / NCIMB 13988 / SH1</strain>
    </source>
</reference>
<gene>
    <name evidence="2" type="ordered locus">RB5298</name>
</gene>
<dbReference type="EMBL" id="BX294141">
    <property type="protein sequence ID" value="CAD78401.1"/>
    <property type="molecule type" value="Genomic_DNA"/>
</dbReference>
<accession>Q7UGC8</accession>
<proteinExistence type="predicted"/>
<feature type="compositionally biased region" description="Basic and acidic residues" evidence="1">
    <location>
        <begin position="29"/>
        <end position="49"/>
    </location>
</feature>
<dbReference type="AlphaFoldDB" id="Q7UGC8"/>